<keyword evidence="9 18" id="KW-0067">ATP-binding</keyword>
<reference evidence="18 19" key="1">
    <citation type="submission" date="2024-09" db="EMBL/GenBank/DDBJ databases">
        <authorList>
            <person name="Sun Q."/>
            <person name="Mori K."/>
        </authorList>
    </citation>
    <scope>NUCLEOTIDE SEQUENCE [LARGE SCALE GENOMIC DNA]</scope>
    <source>
        <strain evidence="18 19">JCM 12520</strain>
    </source>
</reference>
<keyword evidence="14" id="KW-1133">Transmembrane helix</keyword>
<dbReference type="InterPro" id="IPR004358">
    <property type="entry name" value="Sig_transdc_His_kin-like_C"/>
</dbReference>
<keyword evidence="13" id="KW-0175">Coiled coil</keyword>
<dbReference type="InterPro" id="IPR005467">
    <property type="entry name" value="His_kinase_dom"/>
</dbReference>
<keyword evidence="14" id="KW-0812">Transmembrane</keyword>
<keyword evidence="4" id="KW-1003">Cell membrane</keyword>
<dbReference type="SMART" id="SM00304">
    <property type="entry name" value="HAMP"/>
    <property type="match status" value="1"/>
</dbReference>
<keyword evidence="19" id="KW-1185">Reference proteome</keyword>
<evidence type="ECO:0000256" key="12">
    <source>
        <dbReference type="PROSITE-ProRule" id="PRU00169"/>
    </source>
</evidence>
<dbReference type="InterPro" id="IPR003661">
    <property type="entry name" value="HisK_dim/P_dom"/>
</dbReference>
<comment type="catalytic activity">
    <reaction evidence="1">
        <text>ATP + protein L-histidine = ADP + protein N-phospho-L-histidine.</text>
        <dbReference type="EC" id="2.7.13.3"/>
    </reaction>
</comment>
<feature type="domain" description="HAMP" evidence="17">
    <location>
        <begin position="207"/>
        <end position="261"/>
    </location>
</feature>
<organism evidence="18 19">
    <name type="scientific">Paenibacillus hodogayensis</name>
    <dbReference type="NCBI Taxonomy" id="279208"/>
    <lineage>
        <taxon>Bacteria</taxon>
        <taxon>Bacillati</taxon>
        <taxon>Bacillota</taxon>
        <taxon>Bacilli</taxon>
        <taxon>Bacillales</taxon>
        <taxon>Paenibacillaceae</taxon>
        <taxon>Paenibacillus</taxon>
    </lineage>
</organism>
<keyword evidence="11 14" id="KW-0472">Membrane</keyword>
<feature type="coiled-coil region" evidence="13">
    <location>
        <begin position="435"/>
        <end position="490"/>
    </location>
</feature>
<proteinExistence type="predicted"/>
<dbReference type="PROSITE" id="PS50110">
    <property type="entry name" value="RESPONSE_REGULATORY"/>
    <property type="match status" value="1"/>
</dbReference>
<dbReference type="Pfam" id="PF00512">
    <property type="entry name" value="HisKA"/>
    <property type="match status" value="1"/>
</dbReference>
<evidence type="ECO:0000259" key="15">
    <source>
        <dbReference type="PROSITE" id="PS50109"/>
    </source>
</evidence>
<dbReference type="PANTHER" id="PTHR45339">
    <property type="entry name" value="HYBRID SIGNAL TRANSDUCTION HISTIDINE KINASE J"/>
    <property type="match status" value="1"/>
</dbReference>
<evidence type="ECO:0000259" key="17">
    <source>
        <dbReference type="PROSITE" id="PS50885"/>
    </source>
</evidence>
<dbReference type="InterPro" id="IPR003660">
    <property type="entry name" value="HAMP_dom"/>
</dbReference>
<evidence type="ECO:0000256" key="5">
    <source>
        <dbReference type="ARBA" id="ARBA00022553"/>
    </source>
</evidence>
<dbReference type="Pfam" id="PF12729">
    <property type="entry name" value="4HB_MCP_1"/>
    <property type="match status" value="1"/>
</dbReference>
<dbReference type="InterPro" id="IPR036097">
    <property type="entry name" value="HisK_dim/P_sf"/>
</dbReference>
<evidence type="ECO:0000256" key="10">
    <source>
        <dbReference type="ARBA" id="ARBA00023012"/>
    </source>
</evidence>
<dbReference type="Pfam" id="PF00072">
    <property type="entry name" value="Response_reg"/>
    <property type="match status" value="1"/>
</dbReference>
<evidence type="ECO:0000256" key="13">
    <source>
        <dbReference type="SAM" id="Coils"/>
    </source>
</evidence>
<feature type="modified residue" description="4-aspartylphosphate" evidence="12">
    <location>
        <position position="842"/>
    </location>
</feature>
<dbReference type="Gene3D" id="3.40.50.2300">
    <property type="match status" value="1"/>
</dbReference>
<dbReference type="InterPro" id="IPR011006">
    <property type="entry name" value="CheY-like_superfamily"/>
</dbReference>
<dbReference type="SUPFAM" id="SSF52172">
    <property type="entry name" value="CheY-like"/>
    <property type="match status" value="1"/>
</dbReference>
<dbReference type="CDD" id="cd00082">
    <property type="entry name" value="HisKA"/>
    <property type="match status" value="1"/>
</dbReference>
<accession>A0ABV5VNY0</accession>
<dbReference type="InterPro" id="IPR029016">
    <property type="entry name" value="GAF-like_dom_sf"/>
</dbReference>
<feature type="transmembrane region" description="Helical" evidence="14">
    <location>
        <begin position="184"/>
        <end position="206"/>
    </location>
</feature>
<comment type="subcellular location">
    <subcellularLocation>
        <location evidence="2">Cell membrane</location>
        <topology evidence="2">Multi-pass membrane protein</topology>
    </subcellularLocation>
</comment>
<name>A0ABV5VNY0_9BACL</name>
<evidence type="ECO:0000256" key="2">
    <source>
        <dbReference type="ARBA" id="ARBA00004651"/>
    </source>
</evidence>
<dbReference type="PANTHER" id="PTHR45339:SF1">
    <property type="entry name" value="HYBRID SIGNAL TRANSDUCTION HISTIDINE KINASE J"/>
    <property type="match status" value="1"/>
</dbReference>
<comment type="caution">
    <text evidence="18">The sequence shown here is derived from an EMBL/GenBank/DDBJ whole genome shotgun (WGS) entry which is preliminary data.</text>
</comment>
<dbReference type="SUPFAM" id="SSF55781">
    <property type="entry name" value="GAF domain-like"/>
    <property type="match status" value="1"/>
</dbReference>
<dbReference type="SMART" id="SM00388">
    <property type="entry name" value="HisKA"/>
    <property type="match status" value="1"/>
</dbReference>
<dbReference type="GO" id="GO:0005524">
    <property type="term" value="F:ATP binding"/>
    <property type="evidence" value="ECO:0007669"/>
    <property type="project" value="UniProtKB-KW"/>
</dbReference>
<dbReference type="Proteomes" id="UP001589619">
    <property type="component" value="Unassembled WGS sequence"/>
</dbReference>
<dbReference type="Pfam" id="PF02518">
    <property type="entry name" value="HATPase_c"/>
    <property type="match status" value="1"/>
</dbReference>
<dbReference type="Gene3D" id="6.10.340.10">
    <property type="match status" value="1"/>
</dbReference>
<dbReference type="InterPro" id="IPR003018">
    <property type="entry name" value="GAF"/>
</dbReference>
<dbReference type="SMART" id="SM00448">
    <property type="entry name" value="REC"/>
    <property type="match status" value="1"/>
</dbReference>
<dbReference type="Pfam" id="PF13185">
    <property type="entry name" value="GAF_2"/>
    <property type="match status" value="1"/>
</dbReference>
<feature type="domain" description="Response regulatory" evidence="16">
    <location>
        <begin position="792"/>
        <end position="910"/>
    </location>
</feature>
<feature type="domain" description="Histidine kinase" evidence="15">
    <location>
        <begin position="514"/>
        <end position="748"/>
    </location>
</feature>
<dbReference type="CDD" id="cd16922">
    <property type="entry name" value="HATPase_EvgS-ArcB-TorS-like"/>
    <property type="match status" value="1"/>
</dbReference>
<evidence type="ECO:0000256" key="4">
    <source>
        <dbReference type="ARBA" id="ARBA00022475"/>
    </source>
</evidence>
<dbReference type="SMART" id="SM00387">
    <property type="entry name" value="HATPase_c"/>
    <property type="match status" value="1"/>
</dbReference>
<evidence type="ECO:0000313" key="18">
    <source>
        <dbReference type="EMBL" id="MFB9749985.1"/>
    </source>
</evidence>
<evidence type="ECO:0000256" key="11">
    <source>
        <dbReference type="ARBA" id="ARBA00023136"/>
    </source>
</evidence>
<evidence type="ECO:0000256" key="9">
    <source>
        <dbReference type="ARBA" id="ARBA00022840"/>
    </source>
</evidence>
<evidence type="ECO:0000256" key="6">
    <source>
        <dbReference type="ARBA" id="ARBA00022679"/>
    </source>
</evidence>
<keyword evidence="7" id="KW-0547">Nucleotide-binding</keyword>
<keyword evidence="8" id="KW-0418">Kinase</keyword>
<dbReference type="SUPFAM" id="SSF47384">
    <property type="entry name" value="Homodimeric domain of signal transducing histidine kinase"/>
    <property type="match status" value="1"/>
</dbReference>
<protein>
    <recommendedName>
        <fullName evidence="3">histidine kinase</fullName>
        <ecNumber evidence="3">2.7.13.3</ecNumber>
    </recommendedName>
</protein>
<evidence type="ECO:0000313" key="19">
    <source>
        <dbReference type="Proteomes" id="UP001589619"/>
    </source>
</evidence>
<dbReference type="RefSeq" id="WP_344910075.1">
    <property type="nucleotide sequence ID" value="NZ_BAAAYO010000008.1"/>
</dbReference>
<keyword evidence="6" id="KW-0808">Transferase</keyword>
<dbReference type="InterPro" id="IPR003594">
    <property type="entry name" value="HATPase_dom"/>
</dbReference>
<evidence type="ECO:0000256" key="8">
    <source>
        <dbReference type="ARBA" id="ARBA00022777"/>
    </source>
</evidence>
<evidence type="ECO:0000256" key="14">
    <source>
        <dbReference type="SAM" id="Phobius"/>
    </source>
</evidence>
<dbReference type="EC" id="2.7.13.3" evidence="3"/>
<keyword evidence="5 12" id="KW-0597">Phosphoprotein</keyword>
<keyword evidence="10" id="KW-0902">Two-component regulatory system</keyword>
<evidence type="ECO:0000256" key="1">
    <source>
        <dbReference type="ARBA" id="ARBA00000085"/>
    </source>
</evidence>
<evidence type="ECO:0000256" key="3">
    <source>
        <dbReference type="ARBA" id="ARBA00012438"/>
    </source>
</evidence>
<dbReference type="CDD" id="cd17546">
    <property type="entry name" value="REC_hyHK_CKI1_RcsC-like"/>
    <property type="match status" value="1"/>
</dbReference>
<dbReference type="PRINTS" id="PR00344">
    <property type="entry name" value="BCTRLSENSOR"/>
</dbReference>
<dbReference type="Gene3D" id="3.30.450.40">
    <property type="match status" value="1"/>
</dbReference>
<dbReference type="PROSITE" id="PS50109">
    <property type="entry name" value="HIS_KIN"/>
    <property type="match status" value="1"/>
</dbReference>
<dbReference type="SMART" id="SM00065">
    <property type="entry name" value="GAF"/>
    <property type="match status" value="1"/>
</dbReference>
<dbReference type="InterPro" id="IPR024478">
    <property type="entry name" value="HlyB_4HB_MCP"/>
</dbReference>
<dbReference type="PROSITE" id="PS50885">
    <property type="entry name" value="HAMP"/>
    <property type="match status" value="1"/>
</dbReference>
<evidence type="ECO:0000256" key="7">
    <source>
        <dbReference type="ARBA" id="ARBA00022741"/>
    </source>
</evidence>
<dbReference type="Gene3D" id="3.30.565.10">
    <property type="entry name" value="Histidine kinase-like ATPase, C-terminal domain"/>
    <property type="match status" value="1"/>
</dbReference>
<sequence>MRFRMKLYVGFGTVLALMLVLSYGGLMLLNQLNDTVKRIVNDNYAGVKMTSSLRGEVDTLDRSITAYMMEYDTAGSVQLAKTITESRLLIERYWNELGELDTDGKHKDVLMMIFSAYSELNRDIDQLIRLNEAGRREQALDYYNTALAPLRSVLFEKIHLYSSIYQDDTEEALEQSRESYRNMVFILAGFEVVIFLVAAVIAVWVFRSVTGSLGRIADVMDGVTGSEPSRLPLIAADVHDELGIIARAYNRMAAALDHHSQSVEAYQRQLEAQNWHKTKVAEFSAMFQNAQDDTALAQSFLDQIAVLTGAGFGVLYGCRSENGDGVGLLKLASYAGEGKASYQEKIAIGEGLVGQCVLQNQPIALESLPDKHVRISSGLGDTGSANLLLTPIPYDGKAIAVLELASHEPFEPARVRLLEEVAGLLGIAFNSASAYRQIRQLLAESQLNAEELQAQAEELQMQQEEMRTLNERLELQYAQADGRNKELENIRLVLEESSRQAQLSSRYKTEFLANVSHELRTPLNSLLLLAQLLSDNKQGNLSPKQLEYARTIYSSGSDLLALINDLLDLSKIEAGKAEIVPDSISIGGLAETIERQFRPLASQKGLDLHIDVASGEAETAIVNDIQKLRQIIGNLMSNAIKFTEKGGVSVSLHVSKAGGALEYRDRENVGGVLTVSVADTGIGIPPDKREMIFESFRQADGTTSRKYGGTGLGLAICRELASLLGGKISLDSKEGEWSVFTLQLPQMDAADAALTAGYEESAAASGRADSSAGGAAWTDVGQEAVKRLKNRTILLIDDDMRNIFALTGVLETYGMVVMFAENGREGLKMLERHPRVDLILMDIMMPQMDGYEAIRAIRNSGEPYRNVPIIALTAKAMKTDRDKCLEAGADDYISKPVRYEQLLSLLRVWLHG</sequence>
<dbReference type="SUPFAM" id="SSF55874">
    <property type="entry name" value="ATPase domain of HSP90 chaperone/DNA topoisomerase II/histidine kinase"/>
    <property type="match status" value="1"/>
</dbReference>
<dbReference type="Gene3D" id="1.10.287.130">
    <property type="match status" value="1"/>
</dbReference>
<dbReference type="EMBL" id="JBHMAG010000001">
    <property type="protein sequence ID" value="MFB9749985.1"/>
    <property type="molecule type" value="Genomic_DNA"/>
</dbReference>
<dbReference type="InterPro" id="IPR036890">
    <property type="entry name" value="HATPase_C_sf"/>
</dbReference>
<gene>
    <name evidence="18" type="ORF">ACFFNY_00235</name>
</gene>
<dbReference type="InterPro" id="IPR001789">
    <property type="entry name" value="Sig_transdc_resp-reg_receiver"/>
</dbReference>
<feature type="transmembrane region" description="Helical" evidence="14">
    <location>
        <begin position="6"/>
        <end position="29"/>
    </location>
</feature>
<evidence type="ECO:0000259" key="16">
    <source>
        <dbReference type="PROSITE" id="PS50110"/>
    </source>
</evidence>